<keyword evidence="3" id="KW-0269">Exonuclease</keyword>
<keyword evidence="3" id="KW-0540">Nuclease</keyword>
<keyword evidence="3" id="KW-0378">Hydrolase</keyword>
<protein>
    <submittedName>
        <fullName evidence="3">Endonuclease/exonuclease/phosphatase family protein</fullName>
    </submittedName>
</protein>
<feature type="domain" description="Endonuclease/exonuclease/phosphatase" evidence="2">
    <location>
        <begin position="90"/>
        <end position="334"/>
    </location>
</feature>
<dbReference type="OrthoDB" id="635146at2"/>
<dbReference type="GO" id="GO:0016020">
    <property type="term" value="C:membrane"/>
    <property type="evidence" value="ECO:0007669"/>
    <property type="project" value="GOC"/>
</dbReference>
<dbReference type="PANTHER" id="PTHR14859:SF15">
    <property type="entry name" value="ENDONUCLEASE_EXONUCLEASE_PHOSPHATASE DOMAIN-CONTAINING PROTEIN"/>
    <property type="match status" value="1"/>
</dbReference>
<organism evidence="3 4">
    <name type="scientific">Echinicola soli</name>
    <dbReference type="NCBI Taxonomy" id="2591634"/>
    <lineage>
        <taxon>Bacteria</taxon>
        <taxon>Pseudomonadati</taxon>
        <taxon>Bacteroidota</taxon>
        <taxon>Cytophagia</taxon>
        <taxon>Cytophagales</taxon>
        <taxon>Cyclobacteriaceae</taxon>
        <taxon>Echinicola</taxon>
    </lineage>
</organism>
<keyword evidence="1" id="KW-0472">Membrane</keyword>
<dbReference type="InterPro" id="IPR036691">
    <property type="entry name" value="Endo/exonu/phosph_ase_sf"/>
</dbReference>
<dbReference type="GO" id="GO:0004519">
    <property type="term" value="F:endonuclease activity"/>
    <property type="evidence" value="ECO:0007669"/>
    <property type="project" value="UniProtKB-KW"/>
</dbReference>
<feature type="transmembrane region" description="Helical" evidence="1">
    <location>
        <begin position="28"/>
        <end position="50"/>
    </location>
</feature>
<evidence type="ECO:0000259" key="2">
    <source>
        <dbReference type="Pfam" id="PF03372"/>
    </source>
</evidence>
<dbReference type="AlphaFoldDB" id="A0A514CN72"/>
<dbReference type="InterPro" id="IPR005135">
    <property type="entry name" value="Endo/exonuclease/phosphatase"/>
</dbReference>
<dbReference type="KEGG" id="echi:FKX85_20415"/>
<keyword evidence="1" id="KW-1133">Transmembrane helix</keyword>
<dbReference type="GO" id="GO:0006506">
    <property type="term" value="P:GPI anchor biosynthetic process"/>
    <property type="evidence" value="ECO:0007669"/>
    <property type="project" value="TreeGrafter"/>
</dbReference>
<dbReference type="PANTHER" id="PTHR14859">
    <property type="entry name" value="CALCOFLUOR WHITE HYPERSENSITIVE PROTEIN PRECURSOR"/>
    <property type="match status" value="1"/>
</dbReference>
<reference evidence="3 4" key="1">
    <citation type="submission" date="2019-06" db="EMBL/GenBank/DDBJ databases">
        <title>Echinicola alkalisoli sp. nov. isolated from saline soil.</title>
        <authorList>
            <person name="Sun J.-Q."/>
            <person name="Xu L."/>
        </authorList>
    </citation>
    <scope>NUCLEOTIDE SEQUENCE [LARGE SCALE GENOMIC DNA]</scope>
    <source>
        <strain evidence="3 4">LN3S3</strain>
    </source>
</reference>
<proteinExistence type="predicted"/>
<sequence length="353" mass="40719">MRFLVSVVFFVSVVLFFGVNISPEQLSYAGLVPVLIPVFLLINFILLIILILLKRKLLVLPIVAILLGWRFIGVTLTWNTPADGEGLSVMSYNAHMFSYEKYKADDPKVTPNIYNWIREQNTDIIGIQEFYQDNTTPSRNAIKLIGKEGNYHCSAHSVEERKGKRFFGLAIFSKYPIINEGKLFDNRKTNGAMFVDLKIQRDTIRVYNVHLESMSIPADQLDNIDGIKENYRETWRRLNRGVVSRASQVDVLAEHIKNSPHPSILMGDFNDVPYSYTYFTIRSILKNTFENAGKGFGFTFNKVLFFLRIDNIFYHPSLRPLRFNTLREVDYSDHYPIKAVFDMDPLIDRVPAP</sequence>
<dbReference type="RefSeq" id="WP_141616481.1">
    <property type="nucleotide sequence ID" value="NZ_CP041253.1"/>
</dbReference>
<dbReference type="CDD" id="cd09084">
    <property type="entry name" value="EEP-2"/>
    <property type="match status" value="1"/>
</dbReference>
<dbReference type="Proteomes" id="UP000316614">
    <property type="component" value="Chromosome"/>
</dbReference>
<feature type="transmembrane region" description="Helical" evidence="1">
    <location>
        <begin position="57"/>
        <end position="78"/>
    </location>
</feature>
<dbReference type="Gene3D" id="3.60.10.10">
    <property type="entry name" value="Endonuclease/exonuclease/phosphatase"/>
    <property type="match status" value="1"/>
</dbReference>
<evidence type="ECO:0000313" key="4">
    <source>
        <dbReference type="Proteomes" id="UP000316614"/>
    </source>
</evidence>
<dbReference type="EMBL" id="CP041253">
    <property type="protein sequence ID" value="QDH81266.1"/>
    <property type="molecule type" value="Genomic_DNA"/>
</dbReference>
<dbReference type="SUPFAM" id="SSF56219">
    <property type="entry name" value="DNase I-like"/>
    <property type="match status" value="1"/>
</dbReference>
<name>A0A514CN72_9BACT</name>
<gene>
    <name evidence="3" type="ORF">FKX85_20415</name>
</gene>
<dbReference type="GO" id="GO:0004527">
    <property type="term" value="F:exonuclease activity"/>
    <property type="evidence" value="ECO:0007669"/>
    <property type="project" value="UniProtKB-KW"/>
</dbReference>
<evidence type="ECO:0000313" key="3">
    <source>
        <dbReference type="EMBL" id="QDH81266.1"/>
    </source>
</evidence>
<dbReference type="InterPro" id="IPR051916">
    <property type="entry name" value="GPI-anchor_lipid_remodeler"/>
</dbReference>
<keyword evidence="3" id="KW-0255">Endonuclease</keyword>
<accession>A0A514CN72</accession>
<evidence type="ECO:0000256" key="1">
    <source>
        <dbReference type="SAM" id="Phobius"/>
    </source>
</evidence>
<keyword evidence="1" id="KW-0812">Transmembrane</keyword>
<dbReference type="Pfam" id="PF03372">
    <property type="entry name" value="Exo_endo_phos"/>
    <property type="match status" value="1"/>
</dbReference>
<keyword evidence="4" id="KW-1185">Reference proteome</keyword>